<proteinExistence type="predicted"/>
<sequence>MEGFEAKKKEWENKSAKMKGHIKSLEKKLEASNDFRFKITEEMETLLEEDVSPNQTMCLEMPRQTSEYHKELGKKVRSNFEHMRNANRGLQMSLEELEVEKENMDVELGRRAVRIIGDGMVIQEQQRYIQNLDRYSHSTSQPDAYNPEVQKRPKIEIIVGRNLIEDIIDAVRVTKDDGTEGCLKVVLRRYPALEFLVANPADTVVHHHYGGGQRII</sequence>
<reference evidence="2 3" key="1">
    <citation type="submission" date="2022-05" db="EMBL/GenBank/DDBJ databases">
        <title>Chromosome-level reference genomes for two strains of Caenorhabditis briggsae: an improved platform for comparative genomics.</title>
        <authorList>
            <person name="Stevens L."/>
            <person name="Andersen E.C."/>
        </authorList>
    </citation>
    <scope>NUCLEOTIDE SEQUENCE [LARGE SCALE GENOMIC DNA]</scope>
    <source>
        <strain evidence="2">QX1410_ONT</strain>
        <tissue evidence="2">Whole-organism</tissue>
    </source>
</reference>
<dbReference type="EMBL" id="CP090896">
    <property type="protein sequence ID" value="ULT81451.1"/>
    <property type="molecule type" value="Genomic_DNA"/>
</dbReference>
<evidence type="ECO:0000313" key="2">
    <source>
        <dbReference type="EMBL" id="ULT81451.1"/>
    </source>
</evidence>
<organism evidence="2 3">
    <name type="scientific">Caenorhabditis briggsae</name>
    <dbReference type="NCBI Taxonomy" id="6238"/>
    <lineage>
        <taxon>Eukaryota</taxon>
        <taxon>Metazoa</taxon>
        <taxon>Ecdysozoa</taxon>
        <taxon>Nematoda</taxon>
        <taxon>Chromadorea</taxon>
        <taxon>Rhabditida</taxon>
        <taxon>Rhabditina</taxon>
        <taxon>Rhabditomorpha</taxon>
        <taxon>Rhabditoidea</taxon>
        <taxon>Rhabditidae</taxon>
        <taxon>Peloderinae</taxon>
        <taxon>Caenorhabditis</taxon>
    </lineage>
</organism>
<dbReference type="Proteomes" id="UP000827892">
    <property type="component" value="Chromosome X"/>
</dbReference>
<keyword evidence="1" id="KW-0175">Coiled coil</keyword>
<dbReference type="AlphaFoldDB" id="A0AAE8ZQ19"/>
<name>A0AAE8ZQ19_CAEBR</name>
<feature type="coiled-coil region" evidence="1">
    <location>
        <begin position="80"/>
        <end position="107"/>
    </location>
</feature>
<accession>A0AAE8ZQ19</accession>
<protein>
    <submittedName>
        <fullName evidence="2">Uncharacterized protein</fullName>
    </submittedName>
</protein>
<evidence type="ECO:0000256" key="1">
    <source>
        <dbReference type="SAM" id="Coils"/>
    </source>
</evidence>
<gene>
    <name evidence="2" type="ORF">L3Y34_011397</name>
</gene>
<evidence type="ECO:0000313" key="3">
    <source>
        <dbReference type="Proteomes" id="UP000827892"/>
    </source>
</evidence>